<dbReference type="InterPro" id="IPR035990">
    <property type="entry name" value="TIM_sf"/>
</dbReference>
<dbReference type="InterPro" id="IPR013785">
    <property type="entry name" value="Aldolase_TIM"/>
</dbReference>
<dbReference type="RefSeq" id="WP_258568571.1">
    <property type="nucleotide sequence ID" value="NZ_CP092900.1"/>
</dbReference>
<name>A0ABY5DLK2_9GAMM</name>
<sequence length="230" mass="25131">MTSNVHLVANLKMNAVKPLLSQYQELPDVSMDLLVPYPYLIYAQELLRDTSIIVGAQNMSVHEQGAYTGQVSGAILNDIGVRTVMIGHQEVSDSLEERREKLVLASRLGMRIIYCVGTQGDQLSELDEQIDCLTGSEEVLVAYEPASAIGSGVCADYELIKTQVAAIRKRLAASFSGKSEPIKVMYGGSVNNKNCLEIVKKSNVDGLLVGGVSLNFELMLEVIRLCKQYS</sequence>
<keyword evidence="3" id="KW-0963">Cytoplasm</keyword>
<reference evidence="4 5" key="1">
    <citation type="journal article" date="2022" name="Nat. Microbiol.">
        <title>The microbiome of a bacterivorous marine choanoflagellate contains a resource-demanding obligate bacterial associate.</title>
        <authorList>
            <person name="Needham D.M."/>
            <person name="Poirier C."/>
            <person name="Bachy C."/>
            <person name="George E.E."/>
            <person name="Wilken S."/>
            <person name="Yung C.C.M."/>
            <person name="Limardo A.J."/>
            <person name="Morando M."/>
            <person name="Sudek L."/>
            <person name="Malmstrom R.R."/>
            <person name="Keeling P.J."/>
            <person name="Santoro A.E."/>
            <person name="Worden A.Z."/>
        </authorList>
    </citation>
    <scope>NUCLEOTIDE SEQUENCE [LARGE SCALE GENOMIC DNA]</scope>
    <source>
        <strain evidence="4 5">Comchoano-1</strain>
    </source>
</reference>
<dbReference type="SUPFAM" id="SSF51351">
    <property type="entry name" value="Triosephosphate isomerase (TIM)"/>
    <property type="match status" value="1"/>
</dbReference>
<dbReference type="CDD" id="cd00311">
    <property type="entry name" value="TIM"/>
    <property type="match status" value="1"/>
</dbReference>
<dbReference type="Proteomes" id="UP001055955">
    <property type="component" value="Chromosome"/>
</dbReference>
<comment type="pathway">
    <text evidence="3">Carbohydrate degradation; glycolysis; D-glyceraldehyde 3-phosphate from glycerone phosphate: step 1/1.</text>
</comment>
<evidence type="ECO:0000313" key="5">
    <source>
        <dbReference type="Proteomes" id="UP001055955"/>
    </source>
</evidence>
<protein>
    <recommendedName>
        <fullName evidence="3">Triosephosphate isomerase</fullName>
        <ecNumber evidence="3">5.3.1.1</ecNumber>
    </recommendedName>
</protein>
<evidence type="ECO:0000256" key="2">
    <source>
        <dbReference type="ARBA" id="ARBA00023235"/>
    </source>
</evidence>
<evidence type="ECO:0000256" key="3">
    <source>
        <dbReference type="RuleBase" id="RU363013"/>
    </source>
</evidence>
<dbReference type="Pfam" id="PF00121">
    <property type="entry name" value="TIM"/>
    <property type="match status" value="1"/>
</dbReference>
<organism evidence="4 5">
    <name type="scientific">Candidatus Comchoanobacter bicostacola</name>
    <dbReference type="NCBI Taxonomy" id="2919598"/>
    <lineage>
        <taxon>Bacteria</taxon>
        <taxon>Pseudomonadati</taxon>
        <taxon>Pseudomonadota</taxon>
        <taxon>Gammaproteobacteria</taxon>
        <taxon>Candidatus Comchoanobacterales</taxon>
        <taxon>Candidatus Comchoanobacteraceae</taxon>
        <taxon>Candidatus Comchoanobacter</taxon>
    </lineage>
</organism>
<keyword evidence="3" id="KW-0312">Gluconeogenesis</keyword>
<dbReference type="PROSITE" id="PS51440">
    <property type="entry name" value="TIM_2"/>
    <property type="match status" value="1"/>
</dbReference>
<dbReference type="PANTHER" id="PTHR21139">
    <property type="entry name" value="TRIOSEPHOSPHATE ISOMERASE"/>
    <property type="match status" value="1"/>
</dbReference>
<evidence type="ECO:0000313" key="4">
    <source>
        <dbReference type="EMBL" id="UTC24782.1"/>
    </source>
</evidence>
<keyword evidence="3" id="KW-0324">Glycolysis</keyword>
<evidence type="ECO:0000256" key="1">
    <source>
        <dbReference type="ARBA" id="ARBA00007422"/>
    </source>
</evidence>
<gene>
    <name evidence="4" type="ORF">MMH89_01260</name>
</gene>
<dbReference type="EMBL" id="CP092900">
    <property type="protein sequence ID" value="UTC24782.1"/>
    <property type="molecule type" value="Genomic_DNA"/>
</dbReference>
<dbReference type="GO" id="GO:0016853">
    <property type="term" value="F:isomerase activity"/>
    <property type="evidence" value="ECO:0007669"/>
    <property type="project" value="UniProtKB-KW"/>
</dbReference>
<keyword evidence="5" id="KW-1185">Reference proteome</keyword>
<comment type="similarity">
    <text evidence="1 3">Belongs to the triosephosphate isomerase family.</text>
</comment>
<comment type="catalytic activity">
    <reaction evidence="3">
        <text>D-glyceraldehyde 3-phosphate = dihydroxyacetone phosphate</text>
        <dbReference type="Rhea" id="RHEA:18585"/>
        <dbReference type="ChEBI" id="CHEBI:57642"/>
        <dbReference type="ChEBI" id="CHEBI:59776"/>
        <dbReference type="EC" id="5.3.1.1"/>
    </reaction>
</comment>
<dbReference type="EC" id="5.3.1.1" evidence="3"/>
<proteinExistence type="inferred from homology"/>
<comment type="subcellular location">
    <subcellularLocation>
        <location evidence="3">Cytoplasm</location>
    </subcellularLocation>
</comment>
<dbReference type="PANTHER" id="PTHR21139:SF42">
    <property type="entry name" value="TRIOSEPHOSPHATE ISOMERASE"/>
    <property type="match status" value="1"/>
</dbReference>
<keyword evidence="2 3" id="KW-0413">Isomerase</keyword>
<dbReference type="Gene3D" id="3.20.20.70">
    <property type="entry name" value="Aldolase class I"/>
    <property type="match status" value="1"/>
</dbReference>
<comment type="pathway">
    <text evidence="3">Carbohydrate biosynthesis; gluconeogenesis.</text>
</comment>
<dbReference type="InterPro" id="IPR000652">
    <property type="entry name" value="Triosephosphate_isomerase"/>
</dbReference>
<comment type="subunit">
    <text evidence="3">Homodimer.</text>
</comment>
<accession>A0ABY5DLK2</accession>